<dbReference type="AlphaFoldDB" id="A0A6A6T0A6"/>
<dbReference type="EMBL" id="MU004386">
    <property type="protein sequence ID" value="KAF2653152.1"/>
    <property type="molecule type" value="Genomic_DNA"/>
</dbReference>
<evidence type="ECO:0000313" key="1">
    <source>
        <dbReference type="EMBL" id="KAF2653152.1"/>
    </source>
</evidence>
<organism evidence="1 2">
    <name type="scientific">Lophiostoma macrostomum CBS 122681</name>
    <dbReference type="NCBI Taxonomy" id="1314788"/>
    <lineage>
        <taxon>Eukaryota</taxon>
        <taxon>Fungi</taxon>
        <taxon>Dikarya</taxon>
        <taxon>Ascomycota</taxon>
        <taxon>Pezizomycotina</taxon>
        <taxon>Dothideomycetes</taxon>
        <taxon>Pleosporomycetidae</taxon>
        <taxon>Pleosporales</taxon>
        <taxon>Lophiostomataceae</taxon>
        <taxon>Lophiostoma</taxon>
    </lineage>
</organism>
<evidence type="ECO:0008006" key="3">
    <source>
        <dbReference type="Google" id="ProtNLM"/>
    </source>
</evidence>
<reference evidence="1" key="1">
    <citation type="journal article" date="2020" name="Stud. Mycol.">
        <title>101 Dothideomycetes genomes: a test case for predicting lifestyles and emergence of pathogens.</title>
        <authorList>
            <person name="Haridas S."/>
            <person name="Albert R."/>
            <person name="Binder M."/>
            <person name="Bloem J."/>
            <person name="Labutti K."/>
            <person name="Salamov A."/>
            <person name="Andreopoulos B."/>
            <person name="Baker S."/>
            <person name="Barry K."/>
            <person name="Bills G."/>
            <person name="Bluhm B."/>
            <person name="Cannon C."/>
            <person name="Castanera R."/>
            <person name="Culley D."/>
            <person name="Daum C."/>
            <person name="Ezra D."/>
            <person name="Gonzalez J."/>
            <person name="Henrissat B."/>
            <person name="Kuo A."/>
            <person name="Liang C."/>
            <person name="Lipzen A."/>
            <person name="Lutzoni F."/>
            <person name="Magnuson J."/>
            <person name="Mondo S."/>
            <person name="Nolan M."/>
            <person name="Ohm R."/>
            <person name="Pangilinan J."/>
            <person name="Park H.-J."/>
            <person name="Ramirez L."/>
            <person name="Alfaro M."/>
            <person name="Sun H."/>
            <person name="Tritt A."/>
            <person name="Yoshinaga Y."/>
            <person name="Zwiers L.-H."/>
            <person name="Turgeon B."/>
            <person name="Goodwin S."/>
            <person name="Spatafora J."/>
            <person name="Crous P."/>
            <person name="Grigoriev I."/>
        </authorList>
    </citation>
    <scope>NUCLEOTIDE SEQUENCE</scope>
    <source>
        <strain evidence="1">CBS 122681</strain>
    </source>
</reference>
<keyword evidence="2" id="KW-1185">Reference proteome</keyword>
<dbReference type="Proteomes" id="UP000799324">
    <property type="component" value="Unassembled WGS sequence"/>
</dbReference>
<protein>
    <recommendedName>
        <fullName evidence="3">F-box domain-containing protein</fullName>
    </recommendedName>
</protein>
<accession>A0A6A6T0A6</accession>
<gene>
    <name evidence="1" type="ORF">K491DRAFT_603413</name>
</gene>
<evidence type="ECO:0000313" key="2">
    <source>
        <dbReference type="Proteomes" id="UP000799324"/>
    </source>
</evidence>
<dbReference type="OrthoDB" id="5421601at2759"/>
<proteinExistence type="predicted"/>
<sequence length="511" mass="57379">MSLLGLPPEIVDELLNLSLPHSIQHFSMSCKAVYARAAPQLRRHKALGQKWKRALLLASDHGNPLRMLYEISQDPLVPQYIEALDLREWPSTAARAMPAEMDSNTFRTDAKAMDAIKDLVTDSIVLQNAGLDPDEWWEMMMNEDVVDEMAVQSEEVYTPYTIVMLLTQLPNLKSLQLPPGWAGFRPFDDAAMRSGEDDKRIMTLLDALVAQSYRTGAPLGQLKSVLPFMSEGYEERAGLQAIQAFLPLKSMRSLFLVSCLAVDDNYTGIPFEWRYPTMTTSLRRVELAFCCMDADGISVLLARTPLLQVFKYSHQTKWHGCEHDWNPGAFTEAVARHVGPSLTDFALTIDDLYGDVINGASSVLSFSNLKRLEVDVRVFCGPPIESGQKRGMNAFVPQGDRAWTVEDIPCIGSMLPPSIVAVEINTDFPNPDHVALEALLKNVKEQRAERLKSLETVVIRQYDAESARDMVERAGITLAIYDELGEDRPRSMMPSWKREFARRVGGIRWGL</sequence>
<name>A0A6A6T0A6_9PLEO</name>